<dbReference type="AlphaFoldDB" id="A0A5B7KHI5"/>
<gene>
    <name evidence="1" type="ORF">E2C01_100263</name>
</gene>
<name>A0A5B7KHI5_PORTR</name>
<protein>
    <submittedName>
        <fullName evidence="1">Uncharacterized protein</fullName>
    </submittedName>
</protein>
<dbReference type="Proteomes" id="UP000324222">
    <property type="component" value="Unassembled WGS sequence"/>
</dbReference>
<keyword evidence="2" id="KW-1185">Reference proteome</keyword>
<evidence type="ECO:0000313" key="1">
    <source>
        <dbReference type="EMBL" id="MPD04569.1"/>
    </source>
</evidence>
<accession>A0A5B7KHI5</accession>
<comment type="caution">
    <text evidence="1">The sequence shown here is derived from an EMBL/GenBank/DDBJ whole genome shotgun (WGS) entry which is preliminary data.</text>
</comment>
<sequence length="85" mass="9804">MSIRRDEVKDLAARMVRMVCCHVSTKTLILDGEHMRQRAANTINKARLDNSDRWFRMRGQKPFMDIGIFDPMVGSHNDLSLEAAQ</sequence>
<proteinExistence type="predicted"/>
<reference evidence="1 2" key="1">
    <citation type="submission" date="2019-05" db="EMBL/GenBank/DDBJ databases">
        <title>Another draft genome of Portunus trituberculatus and its Hox gene families provides insights of decapod evolution.</title>
        <authorList>
            <person name="Jeong J.-H."/>
            <person name="Song I."/>
            <person name="Kim S."/>
            <person name="Choi T."/>
            <person name="Kim D."/>
            <person name="Ryu S."/>
            <person name="Kim W."/>
        </authorList>
    </citation>
    <scope>NUCLEOTIDE SEQUENCE [LARGE SCALE GENOMIC DNA]</scope>
    <source>
        <tissue evidence="1">Muscle</tissue>
    </source>
</reference>
<organism evidence="1 2">
    <name type="scientific">Portunus trituberculatus</name>
    <name type="common">Swimming crab</name>
    <name type="synonym">Neptunus trituberculatus</name>
    <dbReference type="NCBI Taxonomy" id="210409"/>
    <lineage>
        <taxon>Eukaryota</taxon>
        <taxon>Metazoa</taxon>
        <taxon>Ecdysozoa</taxon>
        <taxon>Arthropoda</taxon>
        <taxon>Crustacea</taxon>
        <taxon>Multicrustacea</taxon>
        <taxon>Malacostraca</taxon>
        <taxon>Eumalacostraca</taxon>
        <taxon>Eucarida</taxon>
        <taxon>Decapoda</taxon>
        <taxon>Pleocyemata</taxon>
        <taxon>Brachyura</taxon>
        <taxon>Eubrachyura</taxon>
        <taxon>Portunoidea</taxon>
        <taxon>Portunidae</taxon>
        <taxon>Portuninae</taxon>
        <taxon>Portunus</taxon>
    </lineage>
</organism>
<evidence type="ECO:0000313" key="2">
    <source>
        <dbReference type="Proteomes" id="UP000324222"/>
    </source>
</evidence>
<dbReference type="EMBL" id="VSRR010141652">
    <property type="protein sequence ID" value="MPD04569.1"/>
    <property type="molecule type" value="Genomic_DNA"/>
</dbReference>